<gene>
    <name evidence="1" type="ORF">CLV43_114246</name>
</gene>
<keyword evidence="2" id="KW-1185">Reference proteome</keyword>
<accession>A0A2T0SPJ4</accession>
<protein>
    <submittedName>
        <fullName evidence="1">Uncharacterized protein</fullName>
    </submittedName>
</protein>
<evidence type="ECO:0000313" key="1">
    <source>
        <dbReference type="EMBL" id="PRY35328.1"/>
    </source>
</evidence>
<proteinExistence type="predicted"/>
<dbReference type="RefSeq" id="WP_106193847.1">
    <property type="nucleotide sequence ID" value="NZ_PVTF01000014.1"/>
</dbReference>
<name>A0A2T0SPJ4_9PSEU</name>
<dbReference type="AlphaFoldDB" id="A0A2T0SPJ4"/>
<comment type="caution">
    <text evidence="1">The sequence shown here is derived from an EMBL/GenBank/DDBJ whole genome shotgun (WGS) entry which is preliminary data.</text>
</comment>
<organism evidence="1 2">
    <name type="scientific">Umezawaea tangerina</name>
    <dbReference type="NCBI Taxonomy" id="84725"/>
    <lineage>
        <taxon>Bacteria</taxon>
        <taxon>Bacillati</taxon>
        <taxon>Actinomycetota</taxon>
        <taxon>Actinomycetes</taxon>
        <taxon>Pseudonocardiales</taxon>
        <taxon>Pseudonocardiaceae</taxon>
        <taxon>Umezawaea</taxon>
    </lineage>
</organism>
<dbReference type="Proteomes" id="UP000239494">
    <property type="component" value="Unassembled WGS sequence"/>
</dbReference>
<dbReference type="EMBL" id="PVTF01000014">
    <property type="protein sequence ID" value="PRY35328.1"/>
    <property type="molecule type" value="Genomic_DNA"/>
</dbReference>
<dbReference type="OrthoDB" id="3693806at2"/>
<evidence type="ECO:0000313" key="2">
    <source>
        <dbReference type="Proteomes" id="UP000239494"/>
    </source>
</evidence>
<reference evidence="1 2" key="1">
    <citation type="submission" date="2018-03" db="EMBL/GenBank/DDBJ databases">
        <title>Genomic Encyclopedia of Archaeal and Bacterial Type Strains, Phase II (KMG-II): from individual species to whole genera.</title>
        <authorList>
            <person name="Goeker M."/>
        </authorList>
    </citation>
    <scope>NUCLEOTIDE SEQUENCE [LARGE SCALE GENOMIC DNA]</scope>
    <source>
        <strain evidence="1 2">DSM 44720</strain>
    </source>
</reference>
<sequence length="135" mass="13982">MDCDGSIESCQIKFTVDKIDINPACQTNSVPPAAGNKTVVLTVSMTTGTLSETGAALVDTIWNPTSLKSLSPDGSVADAVPGRCLSEAGKFPFAVLPNAKHTGTVEVEVPESATSIASTHPVREDGGRGWVWPIG</sequence>